<dbReference type="GO" id="GO:0022857">
    <property type="term" value="F:transmembrane transporter activity"/>
    <property type="evidence" value="ECO:0007669"/>
    <property type="project" value="UniProtKB-UniRule"/>
</dbReference>
<feature type="transmembrane region" description="Helical" evidence="7">
    <location>
        <begin position="44"/>
        <end position="67"/>
    </location>
</feature>
<feature type="transmembrane region" description="Helical" evidence="7">
    <location>
        <begin position="316"/>
        <end position="344"/>
    </location>
</feature>
<keyword evidence="7" id="KW-0813">Transport</keyword>
<gene>
    <name evidence="8" type="ORF">KF707C_22150</name>
</gene>
<dbReference type="PANTHER" id="PTHR33362">
    <property type="entry name" value="SIALIC ACID TRAP TRANSPORTER PERMEASE PROTEIN SIAT-RELATED"/>
    <property type="match status" value="1"/>
</dbReference>
<comment type="similarity">
    <text evidence="7">Belongs to the TRAP transporter large permease family.</text>
</comment>
<dbReference type="GO" id="GO:0005886">
    <property type="term" value="C:plasma membrane"/>
    <property type="evidence" value="ECO:0007669"/>
    <property type="project" value="UniProtKB-SubCell"/>
</dbReference>
<protein>
    <recommendedName>
        <fullName evidence="7">TRAP transporter large permease protein</fullName>
    </recommendedName>
</protein>
<dbReference type="InterPro" id="IPR004681">
    <property type="entry name" value="TRAP_DctM"/>
</dbReference>
<feature type="transmembrane region" description="Helical" evidence="7">
    <location>
        <begin position="172"/>
        <end position="196"/>
    </location>
</feature>
<dbReference type="Proteomes" id="UP000218554">
    <property type="component" value="Chromosome"/>
</dbReference>
<organism evidence="8 9">
    <name type="scientific">Metapseudomonas furukawaii</name>
    <name type="common">Pseudomonas furukawaii</name>
    <dbReference type="NCBI Taxonomy" id="1149133"/>
    <lineage>
        <taxon>Bacteria</taxon>
        <taxon>Pseudomonadati</taxon>
        <taxon>Pseudomonadota</taxon>
        <taxon>Gammaproteobacteria</taxon>
        <taxon>Pseudomonadales</taxon>
        <taxon>Pseudomonadaceae</taxon>
        <taxon>Metapseudomonas</taxon>
    </lineage>
</organism>
<reference evidence="9" key="1">
    <citation type="submission" date="2015-05" db="EMBL/GenBank/DDBJ databases">
        <title>Draft genome sequencing of a biphenyl-degrading bacterium, Pseudomonas balearica KF707 (=NBRC110670).</title>
        <authorList>
            <person name="Kimura N."/>
            <person name="Hirose J."/>
            <person name="Watanabe T."/>
            <person name="Suenaga H."/>
            <person name="Fujihara H."/>
            <person name="Noguchi M."/>
            <person name="Hashimoto M."/>
            <person name="Shimodaira J."/>
            <person name="Tsuchikane K."/>
            <person name="Hosoyama A."/>
            <person name="Yamazoe A."/>
            <person name="Fujita N."/>
            <person name="Furukawa K."/>
        </authorList>
    </citation>
    <scope>NUCLEOTIDE SEQUENCE [LARGE SCALE GENOMIC DNA]</scope>
    <source>
        <strain evidence="9">DSM 10086 / NBRC 110670 / KF707</strain>
    </source>
</reference>
<dbReference type="eggNOG" id="COG1593">
    <property type="taxonomic scope" value="Bacteria"/>
</dbReference>
<evidence type="ECO:0000256" key="1">
    <source>
        <dbReference type="ARBA" id="ARBA00004429"/>
    </source>
</evidence>
<keyword evidence="5 7" id="KW-1133">Transmembrane helix</keyword>
<reference evidence="8 9" key="2">
    <citation type="journal article" date="2017" name="Int. J. Syst. Evol. Microbiol.">
        <title>Pseudomonas furukawaii sp. nov., a polychlorinated biphenyl-degrading bacterium isolated from biphenyl-contaminated soil in Japan.</title>
        <authorList>
            <person name="Kimura N."/>
            <person name="Watanabe T."/>
            <person name="Suenaga H."/>
            <person name="Fujihara H."/>
            <person name="Futagami T."/>
            <person name="Goto M."/>
            <person name="Hanada S."/>
            <person name="Hirose J."/>
        </authorList>
    </citation>
    <scope>NUCLEOTIDE SEQUENCE [LARGE SCALE GENOMIC DNA]</scope>
    <source>
        <strain evidence="9">DSM 10086 / NBRC 110670 / KF707</strain>
    </source>
</reference>
<evidence type="ECO:0000256" key="2">
    <source>
        <dbReference type="ARBA" id="ARBA00022475"/>
    </source>
</evidence>
<proteinExistence type="inferred from homology"/>
<dbReference type="EMBL" id="AP014862">
    <property type="protein sequence ID" value="BAU73903.1"/>
    <property type="molecule type" value="Genomic_DNA"/>
</dbReference>
<evidence type="ECO:0000256" key="4">
    <source>
        <dbReference type="ARBA" id="ARBA00022692"/>
    </source>
</evidence>
<evidence type="ECO:0000256" key="7">
    <source>
        <dbReference type="RuleBase" id="RU369079"/>
    </source>
</evidence>
<feature type="transmembrane region" description="Helical" evidence="7">
    <location>
        <begin position="241"/>
        <end position="260"/>
    </location>
</feature>
<keyword evidence="6 7" id="KW-0472">Membrane</keyword>
<evidence type="ECO:0000313" key="9">
    <source>
        <dbReference type="Proteomes" id="UP000218554"/>
    </source>
</evidence>
<dbReference type="Pfam" id="PF06808">
    <property type="entry name" value="DctM"/>
    <property type="match status" value="1"/>
</dbReference>
<dbReference type="AlphaFoldDB" id="L8MQJ5"/>
<keyword evidence="3 7" id="KW-0997">Cell inner membrane</keyword>
<sequence>MDMTTALLLIMLVLLLAGFPMMTTLLAAAAAGFLFFFNMGPEFLIQQMIAGIRPSALVAVPMFILAADIITRGATANRLLDVAMAFVGHVRGGMAVTTALSCAMFGALSGSTQATVVGVGSIMRPKMLQQGYKDSFAMALIINASDIALLIPPSIGMIIYGVVSGTSVAELFIAGIGPGLLLMVLLAGYCYFYARLAGIPRSEKFSWHERLRTCRRAFLPLLLPVMTIGGIYTGVFSPTEAAAVSVLYALILEVLIFRRVKLSDLSSIAMSTGLITAVVFILVAAGSAFSWVISFAQIPQQILSGIGLMQASPTELLIIISIAFFIGCMFVDPIVVMLILVPIFAPAVRMSGLDPVLVGTIITLQAAIGSATPPFGCDIFTAIAIFRRPYFDVIRGSLPFFLILLLMSVLLIMFPPITLFLRDLAFR</sequence>
<dbReference type="KEGG" id="pfuw:KF707C_22150"/>
<dbReference type="PIRSF" id="PIRSF006066">
    <property type="entry name" value="HI0050"/>
    <property type="match status" value="1"/>
</dbReference>
<comment type="function">
    <text evidence="7">Part of the tripartite ATP-independent periplasmic (TRAP) transport system.</text>
</comment>
<comment type="subunit">
    <text evidence="7">The complex comprises the extracytoplasmic solute receptor protein and the two transmembrane proteins.</text>
</comment>
<evidence type="ECO:0000256" key="6">
    <source>
        <dbReference type="ARBA" id="ARBA00023136"/>
    </source>
</evidence>
<evidence type="ECO:0000256" key="5">
    <source>
        <dbReference type="ARBA" id="ARBA00022989"/>
    </source>
</evidence>
<evidence type="ECO:0000313" key="8">
    <source>
        <dbReference type="EMBL" id="BAU73903.1"/>
    </source>
</evidence>
<feature type="transmembrane region" description="Helical" evidence="7">
    <location>
        <begin position="356"/>
        <end position="386"/>
    </location>
</feature>
<evidence type="ECO:0000256" key="3">
    <source>
        <dbReference type="ARBA" id="ARBA00022519"/>
    </source>
</evidence>
<accession>A0A143SPS1</accession>
<dbReference type="NCBIfam" id="TIGR00786">
    <property type="entry name" value="dctM"/>
    <property type="match status" value="1"/>
</dbReference>
<feature type="transmembrane region" description="Helical" evidence="7">
    <location>
        <begin position="398"/>
        <end position="421"/>
    </location>
</feature>
<dbReference type="PANTHER" id="PTHR33362:SF5">
    <property type="entry name" value="C4-DICARBOXYLATE TRAP TRANSPORTER LARGE PERMEASE PROTEIN DCTM"/>
    <property type="match status" value="1"/>
</dbReference>
<accession>L8MQJ5</accession>
<feature type="transmembrane region" description="Helical" evidence="7">
    <location>
        <begin position="272"/>
        <end position="296"/>
    </location>
</feature>
<comment type="caution">
    <text evidence="7">Lacks conserved residue(s) required for the propagation of feature annotation.</text>
</comment>
<keyword evidence="4 7" id="KW-0812">Transmembrane</keyword>
<feature type="transmembrane region" description="Helical" evidence="7">
    <location>
        <begin position="103"/>
        <end position="123"/>
    </location>
</feature>
<comment type="subcellular location">
    <subcellularLocation>
        <location evidence="1 7">Cell inner membrane</location>
        <topology evidence="1 7">Multi-pass membrane protein</topology>
    </subcellularLocation>
</comment>
<dbReference type="InterPro" id="IPR010656">
    <property type="entry name" value="DctM"/>
</dbReference>
<keyword evidence="9" id="KW-1185">Reference proteome</keyword>
<feature type="transmembrane region" description="Helical" evidence="7">
    <location>
        <begin position="217"/>
        <end position="235"/>
    </location>
</feature>
<keyword evidence="2" id="KW-1003">Cell membrane</keyword>
<feature type="transmembrane region" description="Helical" evidence="7">
    <location>
        <begin position="135"/>
        <end position="160"/>
    </location>
</feature>
<name>L8MQJ5_METFU</name>